<keyword evidence="1" id="KW-0472">Membrane</keyword>
<dbReference type="PIRSF" id="PIRSF033239">
    <property type="entry name" value="ExoD"/>
    <property type="match status" value="1"/>
</dbReference>
<keyword evidence="3" id="KW-1185">Reference proteome</keyword>
<dbReference type="AlphaFoldDB" id="A0A2T6AR16"/>
<dbReference type="PANTHER" id="PTHR41795:SF1">
    <property type="entry name" value="EXOPOLYSACCHARIDE SYNTHESIS PROTEIN"/>
    <property type="match status" value="1"/>
</dbReference>
<dbReference type="PANTHER" id="PTHR41795">
    <property type="entry name" value="EXOPOLYSACCHARIDE SYNTHESIS PROTEIN"/>
    <property type="match status" value="1"/>
</dbReference>
<evidence type="ECO:0000256" key="1">
    <source>
        <dbReference type="SAM" id="Phobius"/>
    </source>
</evidence>
<feature type="transmembrane region" description="Helical" evidence="1">
    <location>
        <begin position="127"/>
        <end position="146"/>
    </location>
</feature>
<name>A0A2T6AR16_9RHOB</name>
<dbReference type="EMBL" id="QBKN01000017">
    <property type="protein sequence ID" value="PTX46275.1"/>
    <property type="molecule type" value="Genomic_DNA"/>
</dbReference>
<dbReference type="Pfam" id="PF06055">
    <property type="entry name" value="ExoD"/>
    <property type="match status" value="1"/>
</dbReference>
<gene>
    <name evidence="2" type="ORF">C8N44_11759</name>
</gene>
<sequence>MPTRDTRPVRSIVDRLHDVSDRDCVRMQDMVTAFGRSSFLPMMMLPALLVVSPLSGIPFFSTFCGLTIAVISGQLLTQREHLWLPNFLMRQKVEGEKARNAAQKLRKVANWLDDHARDRFKVLVSRAFRPWLATLCLFCGLCMPLLEFVPFSSSILGAAVLCFCTAMLADDGLFVLLGLLIMSLAAMVPVTVFWLI</sequence>
<feature type="transmembrane region" description="Helical" evidence="1">
    <location>
        <begin position="174"/>
        <end position="195"/>
    </location>
</feature>
<proteinExistence type="predicted"/>
<keyword evidence="1" id="KW-0812">Transmembrane</keyword>
<evidence type="ECO:0000313" key="3">
    <source>
        <dbReference type="Proteomes" id="UP000244069"/>
    </source>
</evidence>
<evidence type="ECO:0008006" key="4">
    <source>
        <dbReference type="Google" id="ProtNLM"/>
    </source>
</evidence>
<dbReference type="OrthoDB" id="7949130at2"/>
<keyword evidence="1" id="KW-1133">Transmembrane helix</keyword>
<organism evidence="2 3">
    <name type="scientific">Allosediminivita pacifica</name>
    <dbReference type="NCBI Taxonomy" id="1267769"/>
    <lineage>
        <taxon>Bacteria</taxon>
        <taxon>Pseudomonadati</taxon>
        <taxon>Pseudomonadota</taxon>
        <taxon>Alphaproteobacteria</taxon>
        <taxon>Rhodobacterales</taxon>
        <taxon>Paracoccaceae</taxon>
        <taxon>Allosediminivita</taxon>
    </lineage>
</organism>
<dbReference type="Proteomes" id="UP000244069">
    <property type="component" value="Unassembled WGS sequence"/>
</dbReference>
<protein>
    <recommendedName>
        <fullName evidence="4">Exopolysaccharide synthesis, ExoD</fullName>
    </recommendedName>
</protein>
<evidence type="ECO:0000313" key="2">
    <source>
        <dbReference type="EMBL" id="PTX46275.1"/>
    </source>
</evidence>
<reference evidence="2 3" key="1">
    <citation type="submission" date="2018-04" db="EMBL/GenBank/DDBJ databases">
        <title>Genomic Encyclopedia of Archaeal and Bacterial Type Strains, Phase II (KMG-II): from individual species to whole genera.</title>
        <authorList>
            <person name="Goeker M."/>
        </authorList>
    </citation>
    <scope>NUCLEOTIDE SEQUENCE [LARGE SCALE GENOMIC DNA]</scope>
    <source>
        <strain evidence="2 3">DSM 29329</strain>
    </source>
</reference>
<dbReference type="RefSeq" id="WP_107977378.1">
    <property type="nucleotide sequence ID" value="NZ_BMEZ01000018.1"/>
</dbReference>
<dbReference type="InterPro" id="IPR010331">
    <property type="entry name" value="ExoD"/>
</dbReference>
<feature type="transmembrane region" description="Helical" evidence="1">
    <location>
        <begin position="57"/>
        <end position="76"/>
    </location>
</feature>
<comment type="caution">
    <text evidence="2">The sequence shown here is derived from an EMBL/GenBank/DDBJ whole genome shotgun (WGS) entry which is preliminary data.</text>
</comment>
<accession>A0A2T6AR16</accession>